<feature type="non-terminal residue" evidence="1">
    <location>
        <position position="189"/>
    </location>
</feature>
<sequence>MSHQQSRPKVNAMLYPPTGFKSETLPTVFRVASSAKMISLSPIKPLQIVKKKVHGHLILDHDKSLSPVPVLSMSQYQVSSAGVPTNSFSFYIPAACEELESYDINPHPNSICSTPVDEYLSNIRHPFPIPRSPSIIALTPFAVEDDIEKLLAFVQESLPLTHKPVVSPHSAHNDVYSEVVFSSFSSGGE</sequence>
<organism evidence="1 2">
    <name type="scientific">Crucibulum laeve</name>
    <dbReference type="NCBI Taxonomy" id="68775"/>
    <lineage>
        <taxon>Eukaryota</taxon>
        <taxon>Fungi</taxon>
        <taxon>Dikarya</taxon>
        <taxon>Basidiomycota</taxon>
        <taxon>Agaricomycotina</taxon>
        <taxon>Agaricomycetes</taxon>
        <taxon>Agaricomycetidae</taxon>
        <taxon>Agaricales</taxon>
        <taxon>Agaricineae</taxon>
        <taxon>Nidulariaceae</taxon>
        <taxon>Crucibulum</taxon>
    </lineage>
</organism>
<proteinExistence type="predicted"/>
<evidence type="ECO:0000313" key="2">
    <source>
        <dbReference type="Proteomes" id="UP000308652"/>
    </source>
</evidence>
<accession>A0A5C3LY92</accession>
<keyword evidence="2" id="KW-1185">Reference proteome</keyword>
<evidence type="ECO:0000313" key="1">
    <source>
        <dbReference type="EMBL" id="TFK37665.1"/>
    </source>
</evidence>
<dbReference type="EMBL" id="ML213607">
    <property type="protein sequence ID" value="TFK37665.1"/>
    <property type="molecule type" value="Genomic_DNA"/>
</dbReference>
<dbReference type="AlphaFoldDB" id="A0A5C3LY92"/>
<protein>
    <submittedName>
        <fullName evidence="1">Uncharacterized protein</fullName>
    </submittedName>
</protein>
<name>A0A5C3LY92_9AGAR</name>
<gene>
    <name evidence="1" type="ORF">BDQ12DRAFT_724120</name>
</gene>
<dbReference type="Proteomes" id="UP000308652">
    <property type="component" value="Unassembled WGS sequence"/>
</dbReference>
<reference evidence="1 2" key="1">
    <citation type="journal article" date="2019" name="Nat. Ecol. Evol.">
        <title>Megaphylogeny resolves global patterns of mushroom evolution.</title>
        <authorList>
            <person name="Varga T."/>
            <person name="Krizsan K."/>
            <person name="Foldi C."/>
            <person name="Dima B."/>
            <person name="Sanchez-Garcia M."/>
            <person name="Sanchez-Ramirez S."/>
            <person name="Szollosi G.J."/>
            <person name="Szarkandi J.G."/>
            <person name="Papp V."/>
            <person name="Albert L."/>
            <person name="Andreopoulos W."/>
            <person name="Angelini C."/>
            <person name="Antonin V."/>
            <person name="Barry K.W."/>
            <person name="Bougher N.L."/>
            <person name="Buchanan P."/>
            <person name="Buyck B."/>
            <person name="Bense V."/>
            <person name="Catcheside P."/>
            <person name="Chovatia M."/>
            <person name="Cooper J."/>
            <person name="Damon W."/>
            <person name="Desjardin D."/>
            <person name="Finy P."/>
            <person name="Geml J."/>
            <person name="Haridas S."/>
            <person name="Hughes K."/>
            <person name="Justo A."/>
            <person name="Karasinski D."/>
            <person name="Kautmanova I."/>
            <person name="Kiss B."/>
            <person name="Kocsube S."/>
            <person name="Kotiranta H."/>
            <person name="LaButti K.M."/>
            <person name="Lechner B.E."/>
            <person name="Liimatainen K."/>
            <person name="Lipzen A."/>
            <person name="Lukacs Z."/>
            <person name="Mihaltcheva S."/>
            <person name="Morgado L.N."/>
            <person name="Niskanen T."/>
            <person name="Noordeloos M.E."/>
            <person name="Ohm R.A."/>
            <person name="Ortiz-Santana B."/>
            <person name="Ovrebo C."/>
            <person name="Racz N."/>
            <person name="Riley R."/>
            <person name="Savchenko A."/>
            <person name="Shiryaev A."/>
            <person name="Soop K."/>
            <person name="Spirin V."/>
            <person name="Szebenyi C."/>
            <person name="Tomsovsky M."/>
            <person name="Tulloss R.E."/>
            <person name="Uehling J."/>
            <person name="Grigoriev I.V."/>
            <person name="Vagvolgyi C."/>
            <person name="Papp T."/>
            <person name="Martin F.M."/>
            <person name="Miettinen O."/>
            <person name="Hibbett D.S."/>
            <person name="Nagy L.G."/>
        </authorList>
    </citation>
    <scope>NUCLEOTIDE SEQUENCE [LARGE SCALE GENOMIC DNA]</scope>
    <source>
        <strain evidence="1 2">CBS 166.37</strain>
    </source>
</reference>